<reference evidence="6 7" key="1">
    <citation type="submission" date="2019-05" db="EMBL/GenBank/DDBJ databases">
        <title>Ruegeria sp. nov., isolated from tidal flat.</title>
        <authorList>
            <person name="Kim W."/>
        </authorList>
    </citation>
    <scope>NUCLEOTIDE SEQUENCE [LARGE SCALE GENOMIC DNA]</scope>
    <source>
        <strain evidence="6 7">CAU 1488</strain>
    </source>
</reference>
<dbReference type="CDD" id="cd08421">
    <property type="entry name" value="PBP2_LTTR_like_1"/>
    <property type="match status" value="1"/>
</dbReference>
<evidence type="ECO:0000313" key="7">
    <source>
        <dbReference type="Proteomes" id="UP001193035"/>
    </source>
</evidence>
<sequence>MRFDLFSLSIFETVAELGSIARAAARHNIAASAASKRLSDLERLVGTPLLRRQRRGVSLTSAGEELLEHAKSIGRMVERMESEMGNHAQGIRGTIRVSANTSSITQFLPEDLAAFVKEHPNLHIQLVEQMSPDILDAVRSGAADLGIYSGFTDSTGVQSLLYRRDTLVIAAPREHRLAALDCVTFRDVLDEDFVALQQGSSIKNYLERQAHALGSEIRTRVEVMSFDGVRRMVQAKLGIAILPLGAVEPYLGSSELAMIPIDEAWAHRELRIAMRDRSMLTKQARTLLEFLSPEGA</sequence>
<dbReference type="InterPro" id="IPR005119">
    <property type="entry name" value="LysR_subst-bd"/>
</dbReference>
<evidence type="ECO:0000256" key="3">
    <source>
        <dbReference type="ARBA" id="ARBA00023125"/>
    </source>
</evidence>
<dbReference type="InterPro" id="IPR036390">
    <property type="entry name" value="WH_DNA-bd_sf"/>
</dbReference>
<name>A0ABY2WT97_9RHOB</name>
<dbReference type="Gene3D" id="3.40.190.10">
    <property type="entry name" value="Periplasmic binding protein-like II"/>
    <property type="match status" value="2"/>
</dbReference>
<keyword evidence="4" id="KW-0804">Transcription</keyword>
<evidence type="ECO:0000256" key="1">
    <source>
        <dbReference type="ARBA" id="ARBA00009437"/>
    </source>
</evidence>
<dbReference type="SUPFAM" id="SSF46785">
    <property type="entry name" value="Winged helix' DNA-binding domain"/>
    <property type="match status" value="1"/>
</dbReference>
<proteinExistence type="inferred from homology"/>
<dbReference type="RefSeq" id="WP_138845086.1">
    <property type="nucleotide sequence ID" value="NZ_VCPD01000008.1"/>
</dbReference>
<dbReference type="InterPro" id="IPR000847">
    <property type="entry name" value="LysR_HTH_N"/>
</dbReference>
<accession>A0ABY2WT97</accession>
<dbReference type="SUPFAM" id="SSF53850">
    <property type="entry name" value="Periplasmic binding protein-like II"/>
    <property type="match status" value="1"/>
</dbReference>
<dbReference type="PANTHER" id="PTHR30419">
    <property type="entry name" value="HTH-TYPE TRANSCRIPTIONAL REGULATOR YBHD"/>
    <property type="match status" value="1"/>
</dbReference>
<dbReference type="Gene3D" id="1.10.10.10">
    <property type="entry name" value="Winged helix-like DNA-binding domain superfamily/Winged helix DNA-binding domain"/>
    <property type="match status" value="1"/>
</dbReference>
<evidence type="ECO:0000313" key="6">
    <source>
        <dbReference type="EMBL" id="TMV04285.1"/>
    </source>
</evidence>
<dbReference type="EMBL" id="VCPD01000008">
    <property type="protein sequence ID" value="TMV04285.1"/>
    <property type="molecule type" value="Genomic_DNA"/>
</dbReference>
<dbReference type="InterPro" id="IPR050950">
    <property type="entry name" value="HTH-type_LysR_regulators"/>
</dbReference>
<dbReference type="Pfam" id="PF03466">
    <property type="entry name" value="LysR_substrate"/>
    <property type="match status" value="1"/>
</dbReference>
<comment type="similarity">
    <text evidence="1">Belongs to the LysR transcriptional regulatory family.</text>
</comment>
<evidence type="ECO:0000259" key="5">
    <source>
        <dbReference type="PROSITE" id="PS50931"/>
    </source>
</evidence>
<evidence type="ECO:0000256" key="4">
    <source>
        <dbReference type="ARBA" id="ARBA00023163"/>
    </source>
</evidence>
<feature type="domain" description="HTH lysR-type" evidence="5">
    <location>
        <begin position="1"/>
        <end position="60"/>
    </location>
</feature>
<protein>
    <submittedName>
        <fullName evidence="6">LysR family transcriptional regulator</fullName>
    </submittedName>
</protein>
<dbReference type="PROSITE" id="PS50931">
    <property type="entry name" value="HTH_LYSR"/>
    <property type="match status" value="1"/>
</dbReference>
<evidence type="ECO:0000256" key="2">
    <source>
        <dbReference type="ARBA" id="ARBA00023015"/>
    </source>
</evidence>
<gene>
    <name evidence="6" type="ORF">FGK63_18555</name>
</gene>
<keyword evidence="3" id="KW-0238">DNA-binding</keyword>
<dbReference type="Pfam" id="PF00126">
    <property type="entry name" value="HTH_1"/>
    <property type="match status" value="1"/>
</dbReference>
<keyword evidence="7" id="KW-1185">Reference proteome</keyword>
<keyword evidence="2" id="KW-0805">Transcription regulation</keyword>
<comment type="caution">
    <text evidence="6">The sequence shown here is derived from an EMBL/GenBank/DDBJ whole genome shotgun (WGS) entry which is preliminary data.</text>
</comment>
<dbReference type="Proteomes" id="UP001193035">
    <property type="component" value="Unassembled WGS sequence"/>
</dbReference>
<dbReference type="InterPro" id="IPR036388">
    <property type="entry name" value="WH-like_DNA-bd_sf"/>
</dbReference>
<dbReference type="PANTHER" id="PTHR30419:SF2">
    <property type="entry name" value="LYSR FAMILY TRANSCRIPTIONAL REGULATOR"/>
    <property type="match status" value="1"/>
</dbReference>
<organism evidence="6 7">
    <name type="scientific">Ruegeria sediminis</name>
    <dbReference type="NCBI Taxonomy" id="2583820"/>
    <lineage>
        <taxon>Bacteria</taxon>
        <taxon>Pseudomonadati</taxon>
        <taxon>Pseudomonadota</taxon>
        <taxon>Alphaproteobacteria</taxon>
        <taxon>Rhodobacterales</taxon>
        <taxon>Roseobacteraceae</taxon>
        <taxon>Ruegeria</taxon>
    </lineage>
</organism>